<evidence type="ECO:0000313" key="5">
    <source>
        <dbReference type="EMBL" id="KAG0589032.1"/>
    </source>
</evidence>
<keyword evidence="2" id="KW-0472">Membrane</keyword>
<keyword evidence="2" id="KW-1133">Transmembrane helix</keyword>
<feature type="domain" description="VWFA" evidence="4">
    <location>
        <begin position="203"/>
        <end position="410"/>
    </location>
</feature>
<dbReference type="PANTHER" id="PTHR10166:SF37">
    <property type="entry name" value="STOLID, ISOFORM H"/>
    <property type="match status" value="1"/>
</dbReference>
<feature type="signal peptide" evidence="3">
    <location>
        <begin position="1"/>
        <end position="26"/>
    </location>
</feature>
<feature type="compositionally biased region" description="Polar residues" evidence="1">
    <location>
        <begin position="602"/>
        <end position="621"/>
    </location>
</feature>
<organism evidence="5 6">
    <name type="scientific">Ceratodon purpureus</name>
    <name type="common">Fire moss</name>
    <name type="synonym">Dicranum purpureum</name>
    <dbReference type="NCBI Taxonomy" id="3225"/>
    <lineage>
        <taxon>Eukaryota</taxon>
        <taxon>Viridiplantae</taxon>
        <taxon>Streptophyta</taxon>
        <taxon>Embryophyta</taxon>
        <taxon>Bryophyta</taxon>
        <taxon>Bryophytina</taxon>
        <taxon>Bryopsida</taxon>
        <taxon>Dicranidae</taxon>
        <taxon>Pseudoditrichales</taxon>
        <taxon>Ditrichaceae</taxon>
        <taxon>Ceratodon</taxon>
    </lineage>
</organism>
<feature type="transmembrane region" description="Helical" evidence="2">
    <location>
        <begin position="551"/>
        <end position="575"/>
    </location>
</feature>
<dbReference type="PROSITE" id="PS50234">
    <property type="entry name" value="VWFA"/>
    <property type="match status" value="1"/>
</dbReference>
<name>A0A8T0J1E5_CERPU</name>
<evidence type="ECO:0000256" key="3">
    <source>
        <dbReference type="SAM" id="SignalP"/>
    </source>
</evidence>
<evidence type="ECO:0000259" key="4">
    <source>
        <dbReference type="PROSITE" id="PS50234"/>
    </source>
</evidence>
<proteinExistence type="predicted"/>
<dbReference type="SUPFAM" id="SSF53300">
    <property type="entry name" value="vWA-like"/>
    <property type="match status" value="1"/>
</dbReference>
<protein>
    <recommendedName>
        <fullName evidence="4">VWFA domain-containing protein</fullName>
    </recommendedName>
</protein>
<dbReference type="EMBL" id="CM026422">
    <property type="protein sequence ID" value="KAG0589032.1"/>
    <property type="molecule type" value="Genomic_DNA"/>
</dbReference>
<evidence type="ECO:0000313" key="6">
    <source>
        <dbReference type="Proteomes" id="UP000822688"/>
    </source>
</evidence>
<evidence type="ECO:0000256" key="2">
    <source>
        <dbReference type="SAM" id="Phobius"/>
    </source>
</evidence>
<dbReference type="Proteomes" id="UP000822688">
    <property type="component" value="Chromosome 2"/>
</dbReference>
<accession>A0A8T0J1E5</accession>
<dbReference type="SMART" id="SM00327">
    <property type="entry name" value="VWA"/>
    <property type="match status" value="1"/>
</dbReference>
<sequence>MATRVFLSSMALLCVTLAVFPRPVMPGTFAQDFIDYKTFQMNMIVDKVGGNEAAMCELLKTCNSTNPNCSREACKPSLEEVVQNGFSPAYPFIYVSNNTDCPGQDPSSNGTCHFMLFNFGKSFVRSPTTTDTGSIATAADMCAQRKLDEVFKNVSTPEDFTRVFFGSATGTWRVYPGLDEADCGGYETRFRNWYIASTSVPKAVMVLIDVGASMINKDKFGGDVFLETAKSATRELLRTLAPSDSVNIIAFNSINATQFLFPPVTAQERPNSSQNYPEYTELQAKLDELKPDQTHFEASNITAAIDKALENFDYIKRPDALKVIVVLTDGRFAEGSVILPTASLAAAKTKLFVYDVSPTAKNLTASFTTKLCKIGGSFINIYRDVKNPLYAMESFYSFTATLHHRLMNTLADFTYKLDEFSRFNETVLMASKPAFRADGSLIGVAGISIYRHMLKDNLDEIRTIVNQQQAGRKFDARTMVLGPANCTIQLEPKSVYVCGSNTILPPNRGFCKHMDGTSNIQDRSCLHQTCRPPQPQPPPDTDNKLISIFKIVGPIAAALLVIAGVCIAHFGSTFYKRWRQEMEAIDQNNLELINRPPPSEGSIVNNEQPNPEGSSNGASHNLNDELK</sequence>
<gene>
    <name evidence="5" type="ORF">KC19_2G287000</name>
</gene>
<dbReference type="Gene3D" id="3.40.50.410">
    <property type="entry name" value="von Willebrand factor, type A domain"/>
    <property type="match status" value="1"/>
</dbReference>
<dbReference type="PANTHER" id="PTHR10166">
    <property type="entry name" value="VOLTAGE-DEPENDENT CALCIUM CHANNEL SUBUNIT ALPHA-2/DELTA-RELATED"/>
    <property type="match status" value="1"/>
</dbReference>
<feature type="chain" id="PRO_5036435099" description="VWFA domain-containing protein" evidence="3">
    <location>
        <begin position="27"/>
        <end position="627"/>
    </location>
</feature>
<feature type="region of interest" description="Disordered" evidence="1">
    <location>
        <begin position="592"/>
        <end position="627"/>
    </location>
</feature>
<dbReference type="InterPro" id="IPR036465">
    <property type="entry name" value="vWFA_dom_sf"/>
</dbReference>
<keyword evidence="3" id="KW-0732">Signal</keyword>
<dbReference type="GO" id="GO:0005891">
    <property type="term" value="C:voltage-gated calcium channel complex"/>
    <property type="evidence" value="ECO:0007669"/>
    <property type="project" value="TreeGrafter"/>
</dbReference>
<dbReference type="InterPro" id="IPR051173">
    <property type="entry name" value="Ca_channel_alpha-2/delta"/>
</dbReference>
<dbReference type="Pfam" id="PF13519">
    <property type="entry name" value="VWA_2"/>
    <property type="match status" value="1"/>
</dbReference>
<keyword evidence="6" id="KW-1185">Reference proteome</keyword>
<dbReference type="EMBL" id="CM026422">
    <property type="protein sequence ID" value="KAG0589037.1"/>
    <property type="molecule type" value="Genomic_DNA"/>
</dbReference>
<dbReference type="EMBL" id="CM026422">
    <property type="protein sequence ID" value="KAG0589035.1"/>
    <property type="molecule type" value="Genomic_DNA"/>
</dbReference>
<keyword evidence="2" id="KW-0812">Transmembrane</keyword>
<reference evidence="5" key="1">
    <citation type="submission" date="2020-06" db="EMBL/GenBank/DDBJ databases">
        <title>WGS assembly of Ceratodon purpureus strain R40.</title>
        <authorList>
            <person name="Carey S.B."/>
            <person name="Jenkins J."/>
            <person name="Shu S."/>
            <person name="Lovell J.T."/>
            <person name="Sreedasyam A."/>
            <person name="Maumus F."/>
            <person name="Tiley G.P."/>
            <person name="Fernandez-Pozo N."/>
            <person name="Barry K."/>
            <person name="Chen C."/>
            <person name="Wang M."/>
            <person name="Lipzen A."/>
            <person name="Daum C."/>
            <person name="Saski C.A."/>
            <person name="Payton A.C."/>
            <person name="Mcbreen J.C."/>
            <person name="Conrad R.E."/>
            <person name="Kollar L.M."/>
            <person name="Olsson S."/>
            <person name="Huttunen S."/>
            <person name="Landis J.B."/>
            <person name="Wickett N.J."/>
            <person name="Johnson M.G."/>
            <person name="Rensing S.A."/>
            <person name="Grimwood J."/>
            <person name="Schmutz J."/>
            <person name="Mcdaniel S.F."/>
        </authorList>
    </citation>
    <scope>NUCLEOTIDE SEQUENCE</scope>
    <source>
        <strain evidence="5">R40</strain>
    </source>
</reference>
<comment type="caution">
    <text evidence="5">The sequence shown here is derived from an EMBL/GenBank/DDBJ whole genome shotgun (WGS) entry which is preliminary data.</text>
</comment>
<dbReference type="InterPro" id="IPR002035">
    <property type="entry name" value="VWF_A"/>
</dbReference>
<dbReference type="GO" id="GO:0005245">
    <property type="term" value="F:voltage-gated calcium channel activity"/>
    <property type="evidence" value="ECO:0007669"/>
    <property type="project" value="TreeGrafter"/>
</dbReference>
<evidence type="ECO:0000256" key="1">
    <source>
        <dbReference type="SAM" id="MobiDB-lite"/>
    </source>
</evidence>
<dbReference type="AlphaFoldDB" id="A0A8T0J1E5"/>